<evidence type="ECO:0000313" key="3">
    <source>
        <dbReference type="Proteomes" id="UP001431131"/>
    </source>
</evidence>
<feature type="transmembrane region" description="Helical" evidence="1">
    <location>
        <begin position="307"/>
        <end position="325"/>
    </location>
</feature>
<gene>
    <name evidence="2" type="ORF">MJG50_09645</name>
</gene>
<feature type="transmembrane region" description="Helical" evidence="1">
    <location>
        <begin position="12"/>
        <end position="32"/>
    </location>
</feature>
<sequence>MFRSYRLDKRESQLFFLSVIIILIFVSPYFILGEDAHLRVHDNLDSNIAWYKVLSESDQLLGGIDSTIPQIINGQLDRGAFGTELSGIVWLHVLFSPMIAYGLSQLVTRLFAFLGMYLLLRNHFITSVEYSWIRIGTSLAFALTPFWPSGMLSTLGMPLALWALLNIRAGRRSWTNWVTLTLLPFYSSFVLGFFFFISAIGIFWLADIVRGKGLNLRFLLAIIYFSLVFVFVEYRLFYSFFFINEPNSRDEYFHARLSLLRTLRLALKNYVLGHTHVMTVHSLIILPVSIYALFIVFLKRIWKQEKVFLYLHVLNALLSIWYAFWFYKGWVPITERFHFLNTFNFARYHFLRPMVIYVLFALSLKIIWMKNKSMKQWCMVFMIAQLVVVSGFNEEIRYKNKPSFKEFYAETQFTQIKKHIDQPLDTFRIASIGIHPAIAQFNGFYTLDTYNNFYPLPYKHQFREIIAAELDKNKQLKQYFDEWGGRCYIFLDELGKNYMFTKTSKKEIKKMDLNIEPFMEMGGRYLFSALPIKNAQENGLHLEKIFDSNESAWRIYLYKVQG</sequence>
<feature type="transmembrane region" description="Helical" evidence="1">
    <location>
        <begin position="345"/>
        <end position="364"/>
    </location>
</feature>
<feature type="transmembrane region" description="Helical" evidence="1">
    <location>
        <begin position="218"/>
        <end position="243"/>
    </location>
</feature>
<accession>A0AAW5DY76</accession>
<name>A0AAW5DY76_9BACI</name>
<dbReference type="Pfam" id="PF19510">
    <property type="entry name" value="DUF6044"/>
    <property type="match status" value="1"/>
</dbReference>
<comment type="caution">
    <text evidence="2">The sequence shown here is derived from an EMBL/GenBank/DDBJ whole genome shotgun (WGS) entry which is preliminary data.</text>
</comment>
<dbReference type="EMBL" id="JAKTTI010000012">
    <property type="protein sequence ID" value="MCH1625592.1"/>
    <property type="molecule type" value="Genomic_DNA"/>
</dbReference>
<keyword evidence="1" id="KW-0472">Membrane</keyword>
<keyword evidence="3" id="KW-1185">Reference proteome</keyword>
<feature type="transmembrane region" description="Helical" evidence="1">
    <location>
        <begin position="278"/>
        <end position="298"/>
    </location>
</feature>
<evidence type="ECO:0000313" key="2">
    <source>
        <dbReference type="EMBL" id="MCH1625592.1"/>
    </source>
</evidence>
<feature type="transmembrane region" description="Helical" evidence="1">
    <location>
        <begin position="185"/>
        <end position="206"/>
    </location>
</feature>
<organism evidence="2 3">
    <name type="scientific">Fredinandcohnia quinoae</name>
    <dbReference type="NCBI Taxonomy" id="2918902"/>
    <lineage>
        <taxon>Bacteria</taxon>
        <taxon>Bacillati</taxon>
        <taxon>Bacillota</taxon>
        <taxon>Bacilli</taxon>
        <taxon>Bacillales</taxon>
        <taxon>Bacillaceae</taxon>
        <taxon>Fredinandcohnia</taxon>
    </lineage>
</organism>
<proteinExistence type="predicted"/>
<dbReference type="RefSeq" id="WP_240255216.1">
    <property type="nucleotide sequence ID" value="NZ_JAKTTI010000012.1"/>
</dbReference>
<protein>
    <submittedName>
        <fullName evidence="2">DUF6044 family protein</fullName>
    </submittedName>
</protein>
<keyword evidence="1" id="KW-0812">Transmembrane</keyword>
<reference evidence="2" key="1">
    <citation type="submission" date="2022-02" db="EMBL/GenBank/DDBJ databases">
        <title>Fredinandcohnia quinoae sp. nov. isolated from Chenopodium quinoa seeds.</title>
        <authorList>
            <person name="Saati-Santamaria Z."/>
            <person name="Flores-Felix J.D."/>
            <person name="Igual J.M."/>
            <person name="Velazquez E."/>
            <person name="Garcia-Fraile P."/>
            <person name="Martinez-Molina E."/>
        </authorList>
    </citation>
    <scope>NUCLEOTIDE SEQUENCE</scope>
    <source>
        <strain evidence="2">SECRCQ15</strain>
    </source>
</reference>
<evidence type="ECO:0000256" key="1">
    <source>
        <dbReference type="SAM" id="Phobius"/>
    </source>
</evidence>
<dbReference type="Proteomes" id="UP001431131">
    <property type="component" value="Unassembled WGS sequence"/>
</dbReference>
<feature type="transmembrane region" description="Helical" evidence="1">
    <location>
        <begin position="141"/>
        <end position="165"/>
    </location>
</feature>
<keyword evidence="1" id="KW-1133">Transmembrane helix</keyword>
<dbReference type="InterPro" id="IPR046107">
    <property type="entry name" value="DUF6044"/>
</dbReference>
<feature type="transmembrane region" description="Helical" evidence="1">
    <location>
        <begin position="99"/>
        <end position="120"/>
    </location>
</feature>
<dbReference type="AlphaFoldDB" id="A0AAW5DY76"/>